<organism evidence="3 4">
    <name type="scientific">Trichobilharzia regenti</name>
    <name type="common">Nasal bird schistosome</name>
    <dbReference type="NCBI Taxonomy" id="157069"/>
    <lineage>
        <taxon>Eukaryota</taxon>
        <taxon>Metazoa</taxon>
        <taxon>Spiralia</taxon>
        <taxon>Lophotrochozoa</taxon>
        <taxon>Platyhelminthes</taxon>
        <taxon>Trematoda</taxon>
        <taxon>Digenea</taxon>
        <taxon>Strigeidida</taxon>
        <taxon>Schistosomatoidea</taxon>
        <taxon>Schistosomatidae</taxon>
        <taxon>Trichobilharzia</taxon>
    </lineage>
</organism>
<reference evidence="3" key="1">
    <citation type="submission" date="2022-06" db="EMBL/GenBank/DDBJ databases">
        <authorList>
            <person name="Berger JAMES D."/>
            <person name="Berger JAMES D."/>
        </authorList>
    </citation>
    <scope>NUCLEOTIDE SEQUENCE [LARGE SCALE GENOMIC DNA]</scope>
</reference>
<dbReference type="WBParaSite" id="TREG1_22800.1">
    <property type="protein sequence ID" value="TREG1_22800.1"/>
    <property type="gene ID" value="TREG1_22800"/>
</dbReference>
<sequence length="388" mass="44537">MVKSKASAAHTDKHNSMTSDISYNNSNIRRTESAVFIDEVLRHVATKQLLFLETHVCTIYRVVEKNAAGFQENKALRYLNKYHKKRQAHCNACLLEDRLCLQRIKSSGKVPFRPWVSYKDIMNFFKSTGRPEFFVLYVCSNQKYVNYYEIYKCKTSDNVKRIEDLLMKAFSDPDKILRDVNALKYVTLPSQPAREVNLEDVQVAVQGSNDVFEVNGTKDSINSEEKVPEVETSPLLKRKEPVLAAHNVVTSPTPHRMSLISKLQTSQVNPPSLPHSPVLMQKVSSEAYEDDFQVVPLSRVEENYFDEPSPVLLSFSRYSATVSPEVEMETSISDILDNVSFIDFDPHEGLFPCNKGPIYMFLARQEFHLNNAARRGESPVERRRKYKH</sequence>
<feature type="region of interest" description="Disordered" evidence="1">
    <location>
        <begin position="1"/>
        <end position="23"/>
    </location>
</feature>
<protein>
    <submittedName>
        <fullName evidence="4">IRS-type PTB domain-containing protein</fullName>
    </submittedName>
</protein>
<evidence type="ECO:0000313" key="3">
    <source>
        <dbReference type="Proteomes" id="UP000050795"/>
    </source>
</evidence>
<dbReference type="AlphaFoldDB" id="A0AA85JH92"/>
<proteinExistence type="predicted"/>
<evidence type="ECO:0000313" key="4">
    <source>
        <dbReference type="WBParaSite" id="TREG1_22800.1"/>
    </source>
</evidence>
<dbReference type="InterPro" id="IPR057376">
    <property type="entry name" value="PH_trem"/>
</dbReference>
<name>A0AA85JH92_TRIRE</name>
<evidence type="ECO:0000256" key="1">
    <source>
        <dbReference type="SAM" id="MobiDB-lite"/>
    </source>
</evidence>
<keyword evidence="3" id="KW-1185">Reference proteome</keyword>
<dbReference type="Pfam" id="PF25356">
    <property type="entry name" value="PH_trem"/>
    <property type="match status" value="1"/>
</dbReference>
<evidence type="ECO:0000259" key="2">
    <source>
        <dbReference type="Pfam" id="PF25356"/>
    </source>
</evidence>
<feature type="domain" description="Trematode PH-like" evidence="2">
    <location>
        <begin position="46"/>
        <end position="175"/>
    </location>
</feature>
<accession>A0AA85JH92</accession>
<reference evidence="4" key="2">
    <citation type="submission" date="2023-11" db="UniProtKB">
        <authorList>
            <consortium name="WormBaseParasite"/>
        </authorList>
    </citation>
    <scope>IDENTIFICATION</scope>
</reference>
<dbReference type="Proteomes" id="UP000050795">
    <property type="component" value="Unassembled WGS sequence"/>
</dbReference>